<dbReference type="SMART" id="SM00387">
    <property type="entry name" value="HATPase_c"/>
    <property type="match status" value="1"/>
</dbReference>
<dbReference type="PANTHER" id="PTHR41523:SF8">
    <property type="entry name" value="ETHYLENE RESPONSE SENSOR PROTEIN"/>
    <property type="match status" value="1"/>
</dbReference>
<evidence type="ECO:0000313" key="10">
    <source>
        <dbReference type="EMBL" id="ALG71431.1"/>
    </source>
</evidence>
<evidence type="ECO:0000256" key="2">
    <source>
        <dbReference type="ARBA" id="ARBA00012438"/>
    </source>
</evidence>
<sequence>MPQNARGTARERRQAASPAVLALLAVAVTLTAALLAIAAHQYRHQVIEEAESRSVAIARVLEEHAAKTLGIHATTLSHIEWMIDDLGWERVDSSPLLHERLKAMAAEAPEVQSYWIADETGRMRASSFEWPMRPLNVADRAYFQAHRASNDQVYFGPRLSGKLMSKVIFTLSRRMESTDHRFHGVVQISLEPSYFTDFYRSVLHDPQDVVLLLREDGEVLVREPSSAAPDSVNIGRYPELIKGTEENGVVRIVTSFDGAQRILARRKVPNLPIYVVYGTDITSVETAWRDRVKPYALFAIPSLCLLVLLGGIALRRSRQAADAQEALRCVNEALESRIAERTRHLDQTLAEKEVLLRDVHHRVKNNLQVILSLLELQAQRTPELEGPFSEALSRINTMGLIHEQIYRSTGVSSVRLDNFIEALAGHLSSFHRRPGREIMIRHQVEPLSIDLNRVVPFALILNEVVSNAFKHAFADRHAGIITITVNAQDNFLKLTVEDDGTGCAEQGVAPAGTGRRSMGMDLIRAFTQQIQGEYRFTQRGGTRFELVFPRDVENI</sequence>
<keyword evidence="8" id="KW-1133">Transmembrane helix</keyword>
<dbReference type="Proteomes" id="UP000069935">
    <property type="component" value="Chromosome 1"/>
</dbReference>
<organism evidence="10 11">
    <name type="scientific">Azospirillum thiophilum</name>
    <dbReference type="NCBI Taxonomy" id="528244"/>
    <lineage>
        <taxon>Bacteria</taxon>
        <taxon>Pseudomonadati</taxon>
        <taxon>Pseudomonadota</taxon>
        <taxon>Alphaproteobacteria</taxon>
        <taxon>Rhodospirillales</taxon>
        <taxon>Azospirillaceae</taxon>
        <taxon>Azospirillum</taxon>
    </lineage>
</organism>
<dbReference type="CDD" id="cd12915">
    <property type="entry name" value="PDC2_DGC_like"/>
    <property type="match status" value="1"/>
</dbReference>
<dbReference type="EC" id="2.7.13.3" evidence="2"/>
<evidence type="ECO:0000256" key="5">
    <source>
        <dbReference type="ARBA" id="ARBA00022741"/>
    </source>
</evidence>
<dbReference type="AlphaFoldDB" id="A0AAC8VY09"/>
<dbReference type="SUPFAM" id="SSF55874">
    <property type="entry name" value="ATPase domain of HSP90 chaperone/DNA topoisomerase II/histidine kinase"/>
    <property type="match status" value="1"/>
</dbReference>
<gene>
    <name evidence="10" type="ORF">AL072_11475</name>
</gene>
<reference evidence="10 11" key="2">
    <citation type="journal article" date="2016" name="Genome Announc.">
        <title>Complete Genome Sequence of a Strain of Azospirillum thiophilum Isolated from a Sulfide Spring.</title>
        <authorList>
            <person name="Fomenkov A."/>
            <person name="Vincze T."/>
            <person name="Grabovich M."/>
            <person name="Anton B.P."/>
            <person name="Dubinina G."/>
            <person name="Orlova M."/>
            <person name="Belousova E."/>
            <person name="Roberts R.J."/>
        </authorList>
    </citation>
    <scope>NUCLEOTIDE SEQUENCE [LARGE SCALE GENOMIC DNA]</scope>
    <source>
        <strain evidence="10 11">BV-S</strain>
    </source>
</reference>
<keyword evidence="5" id="KW-0547">Nucleotide-binding</keyword>
<dbReference type="Gene3D" id="3.30.565.10">
    <property type="entry name" value="Histidine kinase-like ATPase, C-terminal domain"/>
    <property type="match status" value="1"/>
</dbReference>
<feature type="transmembrane region" description="Helical" evidence="8">
    <location>
        <begin position="295"/>
        <end position="314"/>
    </location>
</feature>
<comment type="catalytic activity">
    <reaction evidence="1">
        <text>ATP + protein L-histidine = ADP + protein N-phospho-L-histidine.</text>
        <dbReference type="EC" id="2.7.13.3"/>
    </reaction>
</comment>
<evidence type="ECO:0000256" key="7">
    <source>
        <dbReference type="ARBA" id="ARBA00022840"/>
    </source>
</evidence>
<keyword evidence="7" id="KW-0067">ATP-binding</keyword>
<keyword evidence="8" id="KW-0812">Transmembrane</keyword>
<dbReference type="GO" id="GO:0004673">
    <property type="term" value="F:protein histidine kinase activity"/>
    <property type="evidence" value="ECO:0007669"/>
    <property type="project" value="UniProtKB-EC"/>
</dbReference>
<evidence type="ECO:0000256" key="8">
    <source>
        <dbReference type="SAM" id="Phobius"/>
    </source>
</evidence>
<keyword evidence="3" id="KW-0597">Phosphoprotein</keyword>
<dbReference type="InterPro" id="IPR003594">
    <property type="entry name" value="HATPase_dom"/>
</dbReference>
<dbReference type="GO" id="GO:0005524">
    <property type="term" value="F:ATP binding"/>
    <property type="evidence" value="ECO:0007669"/>
    <property type="project" value="UniProtKB-KW"/>
</dbReference>
<keyword evidence="11" id="KW-1185">Reference proteome</keyword>
<dbReference type="PANTHER" id="PTHR41523">
    <property type="entry name" value="TWO-COMPONENT SYSTEM SENSOR PROTEIN"/>
    <property type="match status" value="1"/>
</dbReference>
<dbReference type="InterPro" id="IPR011495">
    <property type="entry name" value="Sig_transdc_His_kin_sub2_dim/P"/>
</dbReference>
<keyword evidence="4" id="KW-0808">Transferase</keyword>
<dbReference type="Gene3D" id="3.30.450.20">
    <property type="entry name" value="PAS domain"/>
    <property type="match status" value="3"/>
</dbReference>
<proteinExistence type="predicted"/>
<evidence type="ECO:0000256" key="3">
    <source>
        <dbReference type="ARBA" id="ARBA00022553"/>
    </source>
</evidence>
<dbReference type="PROSITE" id="PS50109">
    <property type="entry name" value="HIS_KIN"/>
    <property type="match status" value="1"/>
</dbReference>
<accession>A0AAC8VY09</accession>
<reference evidence="11" key="1">
    <citation type="submission" date="2015-08" db="EMBL/GenBank/DDBJ databases">
        <title>Complete Genome Sequence of Azospirillum thiophilum BV-S.</title>
        <authorList>
            <person name="Fomenkov A."/>
            <person name="Vincze T."/>
            <person name="Grabovich M."/>
            <person name="Dubinina G."/>
            <person name="Orlova M."/>
            <person name="Belousova E."/>
            <person name="Roberts R.J."/>
        </authorList>
    </citation>
    <scope>NUCLEOTIDE SEQUENCE [LARGE SCALE GENOMIC DNA]</scope>
    <source>
        <strain evidence="11">BV-S</strain>
    </source>
</reference>
<protein>
    <recommendedName>
        <fullName evidence="2">histidine kinase</fullName>
        <ecNumber evidence="2">2.7.13.3</ecNumber>
    </recommendedName>
</protein>
<dbReference type="InterPro" id="IPR036890">
    <property type="entry name" value="HATPase_C_sf"/>
</dbReference>
<feature type="domain" description="Histidine kinase" evidence="9">
    <location>
        <begin position="358"/>
        <end position="552"/>
    </location>
</feature>
<name>A0AAC8VY09_9PROT</name>
<dbReference type="Pfam" id="PF07568">
    <property type="entry name" value="HisKA_2"/>
    <property type="match status" value="1"/>
</dbReference>
<dbReference type="Pfam" id="PF02518">
    <property type="entry name" value="HATPase_c"/>
    <property type="match status" value="1"/>
</dbReference>
<keyword evidence="6 10" id="KW-0418">Kinase</keyword>
<evidence type="ECO:0000259" key="9">
    <source>
        <dbReference type="PROSITE" id="PS50109"/>
    </source>
</evidence>
<dbReference type="KEGG" id="ati:AL072_11475"/>
<keyword evidence="8" id="KW-0472">Membrane</keyword>
<evidence type="ECO:0000256" key="6">
    <source>
        <dbReference type="ARBA" id="ARBA00022777"/>
    </source>
</evidence>
<evidence type="ECO:0000313" key="11">
    <source>
        <dbReference type="Proteomes" id="UP000069935"/>
    </source>
</evidence>
<dbReference type="CDD" id="cd12914">
    <property type="entry name" value="PDC1_DGC_like"/>
    <property type="match status" value="1"/>
</dbReference>
<evidence type="ECO:0000256" key="4">
    <source>
        <dbReference type="ARBA" id="ARBA00022679"/>
    </source>
</evidence>
<dbReference type="InterPro" id="IPR005467">
    <property type="entry name" value="His_kinase_dom"/>
</dbReference>
<dbReference type="EMBL" id="CP012401">
    <property type="protein sequence ID" value="ALG71431.1"/>
    <property type="molecule type" value="Genomic_DNA"/>
</dbReference>
<evidence type="ECO:0000256" key="1">
    <source>
        <dbReference type="ARBA" id="ARBA00000085"/>
    </source>
</evidence>